<name>A0ABR1IT90_9AGAR</name>
<reference evidence="1 2" key="1">
    <citation type="submission" date="2024-01" db="EMBL/GenBank/DDBJ databases">
        <title>A draft genome for the cacao thread blight pathogen Marasmiellus scandens.</title>
        <authorList>
            <person name="Baruah I.K."/>
            <person name="Leung J."/>
            <person name="Bukari Y."/>
            <person name="Amoako-Attah I."/>
            <person name="Meinhardt L.W."/>
            <person name="Bailey B.A."/>
            <person name="Cohen S.P."/>
        </authorList>
    </citation>
    <scope>NUCLEOTIDE SEQUENCE [LARGE SCALE GENOMIC DNA]</scope>
    <source>
        <strain evidence="1 2">GH-19</strain>
    </source>
</reference>
<protein>
    <submittedName>
        <fullName evidence="1">Uncharacterized protein</fullName>
    </submittedName>
</protein>
<comment type="caution">
    <text evidence="1">The sequence shown here is derived from an EMBL/GenBank/DDBJ whole genome shotgun (WGS) entry which is preliminary data.</text>
</comment>
<gene>
    <name evidence="1" type="ORF">VKT23_018047</name>
</gene>
<organism evidence="1 2">
    <name type="scientific">Marasmiellus scandens</name>
    <dbReference type="NCBI Taxonomy" id="2682957"/>
    <lineage>
        <taxon>Eukaryota</taxon>
        <taxon>Fungi</taxon>
        <taxon>Dikarya</taxon>
        <taxon>Basidiomycota</taxon>
        <taxon>Agaricomycotina</taxon>
        <taxon>Agaricomycetes</taxon>
        <taxon>Agaricomycetidae</taxon>
        <taxon>Agaricales</taxon>
        <taxon>Marasmiineae</taxon>
        <taxon>Omphalotaceae</taxon>
        <taxon>Marasmiellus</taxon>
    </lineage>
</organism>
<dbReference type="Proteomes" id="UP001498398">
    <property type="component" value="Unassembled WGS sequence"/>
</dbReference>
<dbReference type="EMBL" id="JBANRG010000079">
    <property type="protein sequence ID" value="KAK7438434.1"/>
    <property type="molecule type" value="Genomic_DNA"/>
</dbReference>
<accession>A0ABR1IT90</accession>
<sequence>MSVASTDTLATMADFDLDSTGESGKLTLPPELVSAVLADAIGKAIHACIQDATASQKMFDYATFLEYWNDAIANLLGASRLFRSVVLEIIAAAVGLDCRDDCLMSVATRPQDGPPFSFYVYERLRSLVLFGISSRRGSLQPPPVCISPLMVAYAHYLTLKFTSGILSYSNTSLVRRALCLEHSGQPVCVQVFGLFVKALDECENVPEETKQYLWKAGMDVKRFYYTVW</sequence>
<evidence type="ECO:0000313" key="2">
    <source>
        <dbReference type="Proteomes" id="UP001498398"/>
    </source>
</evidence>
<proteinExistence type="predicted"/>
<keyword evidence="2" id="KW-1185">Reference proteome</keyword>
<evidence type="ECO:0000313" key="1">
    <source>
        <dbReference type="EMBL" id="KAK7438434.1"/>
    </source>
</evidence>